<evidence type="ECO:0000256" key="1">
    <source>
        <dbReference type="SAM" id="MobiDB-lite"/>
    </source>
</evidence>
<sequence length="248" mass="25922">MTQRLLRGPTLRRSTTPGVWAPRPRPQPVLAAGEPLSGSARSPPSCYLAAARHPERSWAPRHLLLGPRLGVHSPSTILTAGGSELSAPLSQAKGWTSFLCSSLRSNKGGGINKGGPSSVAPAGPRLHQLAPTPLLTRVLGLRSTTASVPGSLHPAPSRLSLHTGFPAALPATSIELFGCGTASRRISGSVPPRDPFHSSLLDAHSPSAILVVGSHEQSAPHNRAGEQDRFCCSSLGEQQAPQTGRCRR</sequence>
<evidence type="ECO:0000313" key="3">
    <source>
        <dbReference type="Proteomes" id="UP001066276"/>
    </source>
</evidence>
<protein>
    <submittedName>
        <fullName evidence="2">Uncharacterized protein</fullName>
    </submittedName>
</protein>
<keyword evidence="3" id="KW-1185">Reference proteome</keyword>
<dbReference type="EMBL" id="JANPWB010000010">
    <property type="protein sequence ID" value="KAJ1145410.1"/>
    <property type="molecule type" value="Genomic_DNA"/>
</dbReference>
<feature type="region of interest" description="Disordered" evidence="1">
    <location>
        <begin position="1"/>
        <end position="37"/>
    </location>
</feature>
<name>A0AAV7QZI5_PLEWA</name>
<evidence type="ECO:0000313" key="2">
    <source>
        <dbReference type="EMBL" id="KAJ1145410.1"/>
    </source>
</evidence>
<comment type="caution">
    <text evidence="2">The sequence shown here is derived from an EMBL/GenBank/DDBJ whole genome shotgun (WGS) entry which is preliminary data.</text>
</comment>
<dbReference type="AlphaFoldDB" id="A0AAV7QZI5"/>
<proteinExistence type="predicted"/>
<gene>
    <name evidence="2" type="ORF">NDU88_011697</name>
</gene>
<organism evidence="2 3">
    <name type="scientific">Pleurodeles waltl</name>
    <name type="common">Iberian ribbed newt</name>
    <dbReference type="NCBI Taxonomy" id="8319"/>
    <lineage>
        <taxon>Eukaryota</taxon>
        <taxon>Metazoa</taxon>
        <taxon>Chordata</taxon>
        <taxon>Craniata</taxon>
        <taxon>Vertebrata</taxon>
        <taxon>Euteleostomi</taxon>
        <taxon>Amphibia</taxon>
        <taxon>Batrachia</taxon>
        <taxon>Caudata</taxon>
        <taxon>Salamandroidea</taxon>
        <taxon>Salamandridae</taxon>
        <taxon>Pleurodelinae</taxon>
        <taxon>Pleurodeles</taxon>
    </lineage>
</organism>
<reference evidence="2" key="1">
    <citation type="journal article" date="2022" name="bioRxiv">
        <title>Sequencing and chromosome-scale assembly of the giantPleurodeles waltlgenome.</title>
        <authorList>
            <person name="Brown T."/>
            <person name="Elewa A."/>
            <person name="Iarovenko S."/>
            <person name="Subramanian E."/>
            <person name="Araus A.J."/>
            <person name="Petzold A."/>
            <person name="Susuki M."/>
            <person name="Suzuki K.-i.T."/>
            <person name="Hayashi T."/>
            <person name="Toyoda A."/>
            <person name="Oliveira C."/>
            <person name="Osipova E."/>
            <person name="Leigh N.D."/>
            <person name="Simon A."/>
            <person name="Yun M.H."/>
        </authorList>
    </citation>
    <scope>NUCLEOTIDE SEQUENCE</scope>
    <source>
        <strain evidence="2">20211129_DDA</strain>
        <tissue evidence="2">Liver</tissue>
    </source>
</reference>
<dbReference type="Proteomes" id="UP001066276">
    <property type="component" value="Chromosome 6"/>
</dbReference>
<accession>A0AAV7QZI5</accession>